<name>A0A1M4ML00_9EURY</name>
<accession>A0A1M4ML00</accession>
<dbReference type="RefSeq" id="WP_256712614.1">
    <property type="nucleotide sequence ID" value="NZ_FMID01000033.1"/>
</dbReference>
<protein>
    <submittedName>
        <fullName evidence="2">Uncharacterized protein</fullName>
    </submittedName>
</protein>
<evidence type="ECO:0000313" key="2">
    <source>
        <dbReference type="EMBL" id="SCL75500.1"/>
    </source>
</evidence>
<evidence type="ECO:0000313" key="3">
    <source>
        <dbReference type="Proteomes" id="UP000184671"/>
    </source>
</evidence>
<feature type="region of interest" description="Disordered" evidence="1">
    <location>
        <begin position="1"/>
        <end position="41"/>
    </location>
</feature>
<gene>
    <name evidence="2" type="ORF">L21_1401</name>
</gene>
<evidence type="ECO:0000256" key="1">
    <source>
        <dbReference type="SAM" id="MobiDB-lite"/>
    </source>
</evidence>
<proteinExistence type="predicted"/>
<sequence length="41" mass="4597">MGYEGARTKTRRNRHGNYLQGHRTTARQAPGRNLPGICDSV</sequence>
<dbReference type="Proteomes" id="UP000184671">
    <property type="component" value="Unassembled WGS sequence"/>
</dbReference>
<dbReference type="STRING" id="118126.L21_1401"/>
<dbReference type="EMBL" id="FMID01000033">
    <property type="protein sequence ID" value="SCL75500.1"/>
    <property type="molecule type" value="Genomic_DNA"/>
</dbReference>
<reference evidence="2 3" key="1">
    <citation type="submission" date="2016-08" db="EMBL/GenBank/DDBJ databases">
        <authorList>
            <person name="Seilhamer J.J."/>
        </authorList>
    </citation>
    <scope>NUCLEOTIDE SEQUENCE [LARGE SCALE GENOMIC DNA]</scope>
    <source>
        <strain evidence="2">L21-II-0</strain>
    </source>
</reference>
<dbReference type="AlphaFoldDB" id="A0A1M4ML00"/>
<organism evidence="2 3">
    <name type="scientific">Methanoculleus chikugoensis</name>
    <dbReference type="NCBI Taxonomy" id="118126"/>
    <lineage>
        <taxon>Archaea</taxon>
        <taxon>Methanobacteriati</taxon>
        <taxon>Methanobacteriota</taxon>
        <taxon>Stenosarchaea group</taxon>
        <taxon>Methanomicrobia</taxon>
        <taxon>Methanomicrobiales</taxon>
        <taxon>Methanomicrobiaceae</taxon>
        <taxon>Methanoculleus</taxon>
    </lineage>
</organism>